<dbReference type="InterPro" id="IPR042177">
    <property type="entry name" value="Cell/Rod_1"/>
</dbReference>
<dbReference type="Gene3D" id="2.40.10.350">
    <property type="entry name" value="Rod shape-determining protein MreC, domain 2"/>
    <property type="match status" value="1"/>
</dbReference>
<dbReference type="PANTHER" id="PTHR34138">
    <property type="entry name" value="CELL SHAPE-DETERMINING PROTEIN MREC"/>
    <property type="match status" value="1"/>
</dbReference>
<dbReference type="GO" id="GO:0005886">
    <property type="term" value="C:plasma membrane"/>
    <property type="evidence" value="ECO:0007669"/>
    <property type="project" value="TreeGrafter"/>
</dbReference>
<dbReference type="EMBL" id="CP013023">
    <property type="protein sequence ID" value="ANF98058.1"/>
    <property type="molecule type" value="Genomic_DNA"/>
</dbReference>
<dbReference type="NCBIfam" id="TIGR00219">
    <property type="entry name" value="mreC"/>
    <property type="match status" value="1"/>
</dbReference>
<proteinExistence type="inferred from homology"/>
<comment type="function">
    <text evidence="5">Involved in formation and maintenance of cell shape.</text>
</comment>
<keyword evidence="3 5" id="KW-0133">Cell shape</keyword>
<evidence type="ECO:0000256" key="3">
    <source>
        <dbReference type="ARBA" id="ARBA00022960"/>
    </source>
</evidence>
<reference evidence="8" key="1">
    <citation type="submission" date="2015-10" db="EMBL/GenBank/DDBJ databases">
        <title>Genome of Paenibacillus bovis sp. nov.</title>
        <authorList>
            <person name="Wu Z."/>
            <person name="Gao C."/>
            <person name="Liu Z."/>
            <person name="Zheng H."/>
        </authorList>
    </citation>
    <scope>NUCLEOTIDE SEQUENCE [LARGE SCALE GENOMIC DNA]</scope>
    <source>
        <strain evidence="8">BD3526</strain>
    </source>
</reference>
<keyword evidence="8" id="KW-1185">Reference proteome</keyword>
<protein>
    <recommendedName>
        <fullName evidence="2 5">Cell shape-determining protein MreC</fullName>
    </recommendedName>
    <alternativeName>
        <fullName evidence="4 5">Cell shape protein MreC</fullName>
    </alternativeName>
</protein>
<dbReference type="STRING" id="1616788.AR543_19945"/>
<dbReference type="Pfam" id="PF04085">
    <property type="entry name" value="MreC"/>
    <property type="match status" value="1"/>
</dbReference>
<dbReference type="GO" id="GO:0008360">
    <property type="term" value="P:regulation of cell shape"/>
    <property type="evidence" value="ECO:0007669"/>
    <property type="project" value="UniProtKB-KW"/>
</dbReference>
<evidence type="ECO:0000313" key="7">
    <source>
        <dbReference type="EMBL" id="ANF98058.1"/>
    </source>
</evidence>
<dbReference type="OrthoDB" id="9792313at2"/>
<dbReference type="PANTHER" id="PTHR34138:SF1">
    <property type="entry name" value="CELL SHAPE-DETERMINING PROTEIN MREC"/>
    <property type="match status" value="1"/>
</dbReference>
<dbReference type="Gene3D" id="2.40.10.340">
    <property type="entry name" value="Rod shape-determining protein MreC, domain 1"/>
    <property type="match status" value="1"/>
</dbReference>
<reference evidence="7 8" key="2">
    <citation type="journal article" date="2016" name="Int. J. Syst. Evol. Microbiol.">
        <title>Paenibacillus bovis sp. nov., isolated from raw yak (Bos grunniens) milk.</title>
        <authorList>
            <person name="Gao C."/>
            <person name="Han J."/>
            <person name="Liu Z."/>
            <person name="Xu X."/>
            <person name="Hang F."/>
            <person name="Wu Z."/>
        </authorList>
    </citation>
    <scope>NUCLEOTIDE SEQUENCE [LARGE SCALE GENOMIC DNA]</scope>
    <source>
        <strain evidence="7 8">BD3526</strain>
    </source>
</reference>
<evidence type="ECO:0000256" key="2">
    <source>
        <dbReference type="ARBA" id="ARBA00013855"/>
    </source>
</evidence>
<dbReference type="InterPro" id="IPR042175">
    <property type="entry name" value="Cell/Rod_MreC_2"/>
</dbReference>
<evidence type="ECO:0000313" key="8">
    <source>
        <dbReference type="Proteomes" id="UP000078148"/>
    </source>
</evidence>
<dbReference type="InterPro" id="IPR055342">
    <property type="entry name" value="MreC_beta-barrel_core"/>
</dbReference>
<dbReference type="KEGG" id="pbv:AR543_19945"/>
<evidence type="ECO:0000259" key="6">
    <source>
        <dbReference type="Pfam" id="PF04085"/>
    </source>
</evidence>
<dbReference type="PIRSF" id="PIRSF038471">
    <property type="entry name" value="MreC"/>
    <property type="match status" value="1"/>
</dbReference>
<feature type="domain" description="Rod shape-determining protein MreC beta-barrel core" evidence="6">
    <location>
        <begin position="129"/>
        <end position="284"/>
    </location>
</feature>
<evidence type="ECO:0000256" key="5">
    <source>
        <dbReference type="PIRNR" id="PIRNR038471"/>
    </source>
</evidence>
<gene>
    <name evidence="7" type="ORF">AR543_19945</name>
</gene>
<organism evidence="7 8">
    <name type="scientific">Paenibacillus bovis</name>
    <dbReference type="NCBI Taxonomy" id="1616788"/>
    <lineage>
        <taxon>Bacteria</taxon>
        <taxon>Bacillati</taxon>
        <taxon>Bacillota</taxon>
        <taxon>Bacilli</taxon>
        <taxon>Bacillales</taxon>
        <taxon>Paenibacillaceae</taxon>
        <taxon>Paenibacillus</taxon>
    </lineage>
</organism>
<comment type="similarity">
    <text evidence="1 5">Belongs to the MreC family.</text>
</comment>
<dbReference type="AlphaFoldDB" id="A0A172ZKD3"/>
<evidence type="ECO:0000256" key="4">
    <source>
        <dbReference type="ARBA" id="ARBA00032089"/>
    </source>
</evidence>
<dbReference type="InterPro" id="IPR007221">
    <property type="entry name" value="MreC"/>
</dbReference>
<dbReference type="Proteomes" id="UP000078148">
    <property type="component" value="Chromosome"/>
</dbReference>
<accession>A0A172ZKD3</accession>
<name>A0A172ZKD3_9BACL</name>
<sequence>MLKLFKLLGNKKLFILLVGLILFIALMGYTLTNRTSLSWPEKVARDTVGFVQGVFYKPASYIAGFFEDISNLGELHEENQELKITAAQYLMQQASYNDLVQQNKLLQKELKFTTNQLAQNQFDLHVANVTSVDNDEDTGTIVVDLGSKDGVRKDMPVISLDGMVGIVSQTSNYHSTVKLLTTLDPLDPNSKAIAATAVGKENQSFGMVESYDKATGMLTMTQIKEDDPLKKDDIIVSSGSGGLFPKGMIIGKVISRQVGDFGLTNTATIDPSADFKNWKEVFVVYTKETQE</sequence>
<evidence type="ECO:0000256" key="1">
    <source>
        <dbReference type="ARBA" id="ARBA00009369"/>
    </source>
</evidence>